<dbReference type="Proteomes" id="UP001152747">
    <property type="component" value="Unassembled WGS sequence"/>
</dbReference>
<organism evidence="2 3">
    <name type="scientific">Caenorhabditis angaria</name>
    <dbReference type="NCBI Taxonomy" id="860376"/>
    <lineage>
        <taxon>Eukaryota</taxon>
        <taxon>Metazoa</taxon>
        <taxon>Ecdysozoa</taxon>
        <taxon>Nematoda</taxon>
        <taxon>Chromadorea</taxon>
        <taxon>Rhabditida</taxon>
        <taxon>Rhabditina</taxon>
        <taxon>Rhabditomorpha</taxon>
        <taxon>Rhabditoidea</taxon>
        <taxon>Rhabditidae</taxon>
        <taxon>Peloderinae</taxon>
        <taxon>Caenorhabditis</taxon>
    </lineage>
</organism>
<reference evidence="2" key="1">
    <citation type="submission" date="2022-11" db="EMBL/GenBank/DDBJ databases">
        <authorList>
            <person name="Kikuchi T."/>
        </authorList>
    </citation>
    <scope>NUCLEOTIDE SEQUENCE</scope>
    <source>
        <strain evidence="2">PS1010</strain>
    </source>
</reference>
<evidence type="ECO:0000313" key="2">
    <source>
        <dbReference type="EMBL" id="CAI5441531.1"/>
    </source>
</evidence>
<dbReference type="EMBL" id="CANHGI010000002">
    <property type="protein sequence ID" value="CAI5441531.1"/>
    <property type="molecule type" value="Genomic_DNA"/>
</dbReference>
<sequence length="198" mass="22951">MIFYILTIFTIVTFNISIFIFCGKQQEESTNLHNKTLKANDKKDVAQVNFTPEKSQEPDLYHNLAAQNLAFPASSRCQNHDDVWRILALYLDMIRSVNPDDFVKHQLLDSGMAVLHDISNFIKLDQTIYNNELVALAIVYFLVKYNNIQVKIGDEKTPWHTIINKRVKVEDLRDIYKQIDKQLVRGSDENNSSKCLKT</sequence>
<feature type="transmembrane region" description="Helical" evidence="1">
    <location>
        <begin position="6"/>
        <end position="23"/>
    </location>
</feature>
<proteinExistence type="predicted"/>
<name>A0A9P1ICA4_9PELO</name>
<gene>
    <name evidence="2" type="ORF">CAMP_LOCUS4168</name>
</gene>
<keyword evidence="1" id="KW-1133">Transmembrane helix</keyword>
<evidence type="ECO:0000256" key="1">
    <source>
        <dbReference type="SAM" id="Phobius"/>
    </source>
</evidence>
<keyword evidence="1" id="KW-0812">Transmembrane</keyword>
<accession>A0A9P1ICA4</accession>
<keyword evidence="1" id="KW-0472">Membrane</keyword>
<protein>
    <submittedName>
        <fullName evidence="2">Uncharacterized protein</fullName>
    </submittedName>
</protein>
<keyword evidence="3" id="KW-1185">Reference proteome</keyword>
<evidence type="ECO:0000313" key="3">
    <source>
        <dbReference type="Proteomes" id="UP001152747"/>
    </source>
</evidence>
<dbReference type="Gene3D" id="1.10.472.10">
    <property type="entry name" value="Cyclin-like"/>
    <property type="match status" value="1"/>
</dbReference>
<comment type="caution">
    <text evidence="2">The sequence shown here is derived from an EMBL/GenBank/DDBJ whole genome shotgun (WGS) entry which is preliminary data.</text>
</comment>
<dbReference type="OrthoDB" id="5785958at2759"/>
<dbReference type="AlphaFoldDB" id="A0A9P1ICA4"/>